<dbReference type="Pfam" id="PF07645">
    <property type="entry name" value="EGF_CA"/>
    <property type="match status" value="1"/>
</dbReference>
<dbReference type="EMBL" id="AZBU02000001">
    <property type="protein sequence ID" value="TMS34782.1"/>
    <property type="molecule type" value="Genomic_DNA"/>
</dbReference>
<evidence type="ECO:0000256" key="7">
    <source>
        <dbReference type="ARBA" id="ARBA00022737"/>
    </source>
</evidence>
<dbReference type="InterPro" id="IPR002172">
    <property type="entry name" value="LDrepeatLR_classA_rpt"/>
</dbReference>
<dbReference type="SUPFAM" id="SSF63825">
    <property type="entry name" value="YWTD domain"/>
    <property type="match status" value="1"/>
</dbReference>
<name>A0A4U8UP47_STECR</name>
<dbReference type="CDD" id="cd00054">
    <property type="entry name" value="EGF_CA"/>
    <property type="match status" value="1"/>
</dbReference>
<evidence type="ECO:0000256" key="4">
    <source>
        <dbReference type="ARBA" id="ARBA00022583"/>
    </source>
</evidence>
<dbReference type="STRING" id="34508.A0A4U8UP47"/>
<comment type="subcellular location">
    <subcellularLocation>
        <location evidence="1">Cell membrane</location>
        <topology evidence="1">Single-pass type I membrane protein</topology>
    </subcellularLocation>
</comment>
<evidence type="ECO:0000256" key="11">
    <source>
        <dbReference type="ARBA" id="ARBA00023170"/>
    </source>
</evidence>
<feature type="disulfide bond" evidence="13">
    <location>
        <begin position="43"/>
        <end position="58"/>
    </location>
</feature>
<dbReference type="SMART" id="SM00179">
    <property type="entry name" value="EGF_CA"/>
    <property type="match status" value="1"/>
</dbReference>
<dbReference type="PROSITE" id="PS01209">
    <property type="entry name" value="LDLRA_1"/>
    <property type="match status" value="3"/>
</dbReference>
<evidence type="ECO:0000256" key="10">
    <source>
        <dbReference type="ARBA" id="ARBA00023157"/>
    </source>
</evidence>
<keyword evidence="11" id="KW-0675">Receptor</keyword>
<evidence type="ECO:0000256" key="14">
    <source>
        <dbReference type="PROSITE-ProRule" id="PRU00461"/>
    </source>
</evidence>
<evidence type="ECO:0000256" key="2">
    <source>
        <dbReference type="ARBA" id="ARBA00022475"/>
    </source>
</evidence>
<evidence type="ECO:0000256" key="12">
    <source>
        <dbReference type="ARBA" id="ARBA00023180"/>
    </source>
</evidence>
<dbReference type="FunFam" id="2.120.10.30:FF:000241">
    <property type="entry name" value="Low-density lipoprotein receptor-related protein 6"/>
    <property type="match status" value="1"/>
</dbReference>
<keyword evidence="10 13" id="KW-1015">Disulfide bond</keyword>
<dbReference type="PROSITE" id="PS00010">
    <property type="entry name" value="ASX_HYDROXYL"/>
    <property type="match status" value="1"/>
</dbReference>
<dbReference type="Pfam" id="PF00057">
    <property type="entry name" value="Ldl_recept_a"/>
    <property type="match status" value="7"/>
</dbReference>
<evidence type="ECO:0000256" key="6">
    <source>
        <dbReference type="ARBA" id="ARBA00022729"/>
    </source>
</evidence>
<feature type="domain" description="EGF-like" evidence="18">
    <location>
        <begin position="374"/>
        <end position="413"/>
    </location>
</feature>
<feature type="repeat" description="LDL-receptor class B" evidence="14">
    <location>
        <begin position="570"/>
        <end position="612"/>
    </location>
</feature>
<sequence length="836" mass="93511">MVLRPLLLIGLLFAVAQAAENGECAQNMMKCKNGKCIPEIWRCDNDNDCGDGTDEEHCDPTKDQPKCNSIEYQCPVHEVNGLATRATCIPLSWVCDGEPDCAGREDERNCSVVTCKPGTFSCPSFGVEGAVTCVPDSWKCDGQTDCHDGIDEKGCDERKCGEDQFQCKDKSCITKKWMCDHDQDCLDGSDEDSELCKNANKTCDPGKIPCESNGFCIPEAWRCDGERDCLDSTDEKNCTTHHAAIPVNCSAGYFKCKTGNQCIKEEWKCDGDFDCHDYSDEQDCKKEDHCKEGMFLCDLGICRNNNLKCDGKDDCFDGTDEVGCPPKSISTACNVTQYVCPGGSQCIDHDKFCSNKKEDCISATVCGDDTKTQICEKGSLNCKCRMGYMHKEVCHCPPGHELKVGDSGKHHCEDINECHIVGTCDQECLNLPGTYECRCKHGYRLVRHGEVGLTNGNINPPSKCKANGSDPLLLLSNRVTIRQYDLVTRAYHALVTKLDSAVAMDYWHKENTLIWSDVAKEKIMICHFGKDKNIQTESLDSIKDCKGRGDGDLISDVVTPDGLAVDWVHGLLFWTDTGINQINVMNLTTKHRRTIVDTDLDEPRAIAVDPSAGVIFWTDWGKSRIERSGMDGNNRKTIVSSPAVKWPNGLTLDIIEKRLYWVDAKMKMISSSDYDGKHIRVVLKDHSKVKHPFSLTVFEERLFWTDWDQDGVLSTNKFKGDKVNTFMSGVHGPMTVRVYHEVVQPSFENKCDYNECDELCLPSSRIEKELHNTKPFSCACHRENTMHKGRCLNTAALNALEQKSGYSRSMVIFAMLIIVSGVVLVGYRFYRRPANR</sequence>
<dbReference type="FunFam" id="2.10.25.10:FF:000009">
    <property type="entry name" value="Low-density lipoprotein receptor isoform 1"/>
    <property type="match status" value="1"/>
</dbReference>
<feature type="disulfide bond" evidence="13">
    <location>
        <begin position="290"/>
        <end position="302"/>
    </location>
</feature>
<feature type="disulfide bond" evidence="13">
    <location>
        <begin position="309"/>
        <end position="324"/>
    </location>
</feature>
<feature type="transmembrane region" description="Helical" evidence="15">
    <location>
        <begin position="810"/>
        <end position="830"/>
    </location>
</feature>
<dbReference type="PRINTS" id="PR00261">
    <property type="entry name" value="LDLRECEPTOR"/>
</dbReference>
<feature type="domain" description="EGF-like calcium-binding" evidence="17">
    <location>
        <begin position="414"/>
        <end position="450"/>
    </location>
</feature>
<dbReference type="Gene3D" id="4.10.400.10">
    <property type="entry name" value="Low-density Lipoprotein Receptor"/>
    <property type="match status" value="7"/>
</dbReference>
<protein>
    <recommendedName>
        <fullName evidence="21">Very low-density lipoprotein receptor</fullName>
    </recommendedName>
</protein>
<keyword evidence="9 15" id="KW-0472">Membrane</keyword>
<keyword evidence="12" id="KW-0325">Glycoprotein</keyword>
<dbReference type="CDD" id="cd00112">
    <property type="entry name" value="LDLa"/>
    <property type="match status" value="7"/>
</dbReference>
<evidence type="ECO:0000256" key="1">
    <source>
        <dbReference type="ARBA" id="ARBA00004251"/>
    </source>
</evidence>
<feature type="repeat" description="LDL-receptor class B" evidence="14">
    <location>
        <begin position="657"/>
        <end position="701"/>
    </location>
</feature>
<dbReference type="Pfam" id="PF00058">
    <property type="entry name" value="Ldl_recept_b"/>
    <property type="match status" value="3"/>
</dbReference>
<dbReference type="GO" id="GO:0005509">
    <property type="term" value="F:calcium ion binding"/>
    <property type="evidence" value="ECO:0007669"/>
    <property type="project" value="InterPro"/>
</dbReference>
<dbReference type="InterPro" id="IPR036055">
    <property type="entry name" value="LDL_receptor-like_sf"/>
</dbReference>
<evidence type="ECO:0000256" key="16">
    <source>
        <dbReference type="SAM" id="SignalP"/>
    </source>
</evidence>
<evidence type="ECO:0000259" key="17">
    <source>
        <dbReference type="SMART" id="SM00179"/>
    </source>
</evidence>
<dbReference type="InterPro" id="IPR049883">
    <property type="entry name" value="NOTCH1_EGF-like"/>
</dbReference>
<dbReference type="SMART" id="SM00192">
    <property type="entry name" value="LDLa"/>
    <property type="match status" value="7"/>
</dbReference>
<organism evidence="19 20">
    <name type="scientific">Steinernema carpocapsae</name>
    <name type="common">Entomopathogenic nematode</name>
    <dbReference type="NCBI Taxonomy" id="34508"/>
    <lineage>
        <taxon>Eukaryota</taxon>
        <taxon>Metazoa</taxon>
        <taxon>Ecdysozoa</taxon>
        <taxon>Nematoda</taxon>
        <taxon>Chromadorea</taxon>
        <taxon>Rhabditida</taxon>
        <taxon>Tylenchina</taxon>
        <taxon>Panagrolaimomorpha</taxon>
        <taxon>Strongyloidoidea</taxon>
        <taxon>Steinernematidae</taxon>
        <taxon>Steinernema</taxon>
    </lineage>
</organism>
<feature type="disulfide bond" evidence="13">
    <location>
        <begin position="167"/>
        <end position="185"/>
    </location>
</feature>
<gene>
    <name evidence="19" type="ORF">L596_002303</name>
</gene>
<dbReference type="PANTHER" id="PTHR22722:SF14">
    <property type="entry name" value="MEGALIN, ISOFORM A"/>
    <property type="match status" value="1"/>
</dbReference>
<dbReference type="SUPFAM" id="SSF57196">
    <property type="entry name" value="EGF/Laminin"/>
    <property type="match status" value="1"/>
</dbReference>
<dbReference type="Gene3D" id="2.10.25.10">
    <property type="entry name" value="Laminin"/>
    <property type="match status" value="1"/>
</dbReference>
<dbReference type="InterPro" id="IPR018097">
    <property type="entry name" value="EGF_Ca-bd_CS"/>
</dbReference>
<dbReference type="FunFam" id="4.10.400.10:FF:000034">
    <property type="entry name" value="Low-density lipoprotein receptor-related protein 2"/>
    <property type="match status" value="1"/>
</dbReference>
<proteinExistence type="predicted"/>
<dbReference type="Proteomes" id="UP000298663">
    <property type="component" value="Unassembled WGS sequence"/>
</dbReference>
<feature type="domain" description="EGF-like" evidence="18">
    <location>
        <begin position="23"/>
        <end position="59"/>
    </location>
</feature>
<dbReference type="InterPro" id="IPR000033">
    <property type="entry name" value="LDLR_classB_rpt"/>
</dbReference>
<dbReference type="GO" id="GO:0042562">
    <property type="term" value="F:hormone binding"/>
    <property type="evidence" value="ECO:0007669"/>
    <property type="project" value="TreeGrafter"/>
</dbReference>
<dbReference type="PROSITE" id="PS50068">
    <property type="entry name" value="LDLRA_2"/>
    <property type="match status" value="7"/>
</dbReference>
<dbReference type="InterPro" id="IPR000152">
    <property type="entry name" value="EGF-type_Asp/Asn_hydroxyl_site"/>
</dbReference>
<dbReference type="AlphaFoldDB" id="A0A4U8UP47"/>
<feature type="disulfide bond" evidence="13">
    <location>
        <begin position="269"/>
        <end position="284"/>
    </location>
</feature>
<dbReference type="InterPro" id="IPR023415">
    <property type="entry name" value="LDLR_class-A_CS"/>
</dbReference>
<keyword evidence="20" id="KW-1185">Reference proteome</keyword>
<dbReference type="Gene3D" id="2.120.10.30">
    <property type="entry name" value="TolB, C-terminal domain"/>
    <property type="match status" value="1"/>
</dbReference>
<keyword evidence="6 16" id="KW-0732">Signal</keyword>
<dbReference type="PROSITE" id="PS51120">
    <property type="entry name" value="LDLRB"/>
    <property type="match status" value="3"/>
</dbReference>
<feature type="disulfide bond" evidence="13">
    <location>
        <begin position="160"/>
        <end position="172"/>
    </location>
</feature>
<keyword evidence="8 15" id="KW-1133">Transmembrane helix</keyword>
<evidence type="ECO:0000256" key="5">
    <source>
        <dbReference type="ARBA" id="ARBA00022692"/>
    </source>
</evidence>
<dbReference type="OrthoDB" id="664115at2759"/>
<feature type="disulfide bond" evidence="13">
    <location>
        <begin position="31"/>
        <end position="49"/>
    </location>
</feature>
<dbReference type="SMART" id="SM00135">
    <property type="entry name" value="LY"/>
    <property type="match status" value="5"/>
</dbReference>
<dbReference type="GO" id="GO:0043235">
    <property type="term" value="C:receptor complex"/>
    <property type="evidence" value="ECO:0007669"/>
    <property type="project" value="TreeGrafter"/>
</dbReference>
<feature type="disulfide bond" evidence="13">
    <location>
        <begin position="223"/>
        <end position="238"/>
    </location>
</feature>
<evidence type="ECO:0000313" key="20">
    <source>
        <dbReference type="Proteomes" id="UP000298663"/>
    </source>
</evidence>
<evidence type="ECO:0000259" key="18">
    <source>
        <dbReference type="SMART" id="SM00181"/>
    </source>
</evidence>
<dbReference type="InterPro" id="IPR000742">
    <property type="entry name" value="EGF"/>
</dbReference>
<evidence type="ECO:0000256" key="9">
    <source>
        <dbReference type="ARBA" id="ARBA00023136"/>
    </source>
</evidence>
<dbReference type="PANTHER" id="PTHR22722">
    <property type="entry name" value="LOW-DENSITY LIPOPROTEIN RECEPTOR-RELATED PROTEIN 2-RELATED"/>
    <property type="match status" value="1"/>
</dbReference>
<keyword evidence="4" id="KW-0254">Endocytosis</keyword>
<comment type="caution">
    <text evidence="13">Lacks conserved residue(s) required for the propagation of feature annotation.</text>
</comment>
<dbReference type="GO" id="GO:0006898">
    <property type="term" value="P:receptor-mediated endocytosis"/>
    <property type="evidence" value="ECO:0007669"/>
    <property type="project" value="TreeGrafter"/>
</dbReference>
<keyword evidence="5 15" id="KW-0812">Transmembrane</keyword>
<reference evidence="19 20" key="2">
    <citation type="journal article" date="2019" name="G3 (Bethesda)">
        <title>Hybrid Assembly of the Genome of the Entomopathogenic Nematode Steinernema carpocapsae Identifies the X-Chromosome.</title>
        <authorList>
            <person name="Serra L."/>
            <person name="Macchietto M."/>
            <person name="Macias-Munoz A."/>
            <person name="McGill C.J."/>
            <person name="Rodriguez I.M."/>
            <person name="Rodriguez B."/>
            <person name="Murad R."/>
            <person name="Mortazavi A."/>
        </authorList>
    </citation>
    <scope>NUCLEOTIDE SEQUENCE [LARGE SCALE GENOMIC DNA]</scope>
    <source>
        <strain evidence="19 20">ALL</strain>
    </source>
</reference>
<feature type="disulfide bond" evidence="13">
    <location>
        <begin position="297"/>
        <end position="315"/>
    </location>
</feature>
<dbReference type="InterPro" id="IPR051221">
    <property type="entry name" value="LDLR-related"/>
</dbReference>
<keyword evidence="2" id="KW-1003">Cell membrane</keyword>
<dbReference type="SUPFAM" id="SSF57424">
    <property type="entry name" value="LDL receptor-like module"/>
    <property type="match status" value="7"/>
</dbReference>
<feature type="signal peptide" evidence="16">
    <location>
        <begin position="1"/>
        <end position="18"/>
    </location>
</feature>
<feature type="repeat" description="LDL-receptor class B" evidence="14">
    <location>
        <begin position="613"/>
        <end position="656"/>
    </location>
</feature>
<dbReference type="InterPro" id="IPR001881">
    <property type="entry name" value="EGF-like_Ca-bd_dom"/>
</dbReference>
<feature type="chain" id="PRO_5020629506" description="Very low-density lipoprotein receptor" evidence="16">
    <location>
        <begin position="19"/>
        <end position="836"/>
    </location>
</feature>
<feature type="disulfide bond" evidence="13">
    <location>
        <begin position="140"/>
        <end position="155"/>
    </location>
</feature>
<keyword evidence="7" id="KW-0677">Repeat</keyword>
<feature type="disulfide bond" evidence="13">
    <location>
        <begin position="24"/>
        <end position="36"/>
    </location>
</feature>
<evidence type="ECO:0000313" key="19">
    <source>
        <dbReference type="EMBL" id="TMS34782.1"/>
    </source>
</evidence>
<dbReference type="SMART" id="SM00181">
    <property type="entry name" value="EGF"/>
    <property type="match status" value="3"/>
</dbReference>
<evidence type="ECO:0000256" key="8">
    <source>
        <dbReference type="ARBA" id="ARBA00022989"/>
    </source>
</evidence>
<reference evidence="19 20" key="1">
    <citation type="journal article" date="2015" name="Genome Biol.">
        <title>Comparative genomics of Steinernema reveals deeply conserved gene regulatory networks.</title>
        <authorList>
            <person name="Dillman A.R."/>
            <person name="Macchietto M."/>
            <person name="Porter C.F."/>
            <person name="Rogers A."/>
            <person name="Williams B."/>
            <person name="Antoshechkin I."/>
            <person name="Lee M.M."/>
            <person name="Goodwin Z."/>
            <person name="Lu X."/>
            <person name="Lewis E.E."/>
            <person name="Goodrich-Blair H."/>
            <person name="Stock S.P."/>
            <person name="Adams B.J."/>
            <person name="Sternberg P.W."/>
            <person name="Mortazavi A."/>
        </authorList>
    </citation>
    <scope>NUCLEOTIDE SEQUENCE [LARGE SCALE GENOMIC DNA]</scope>
    <source>
        <strain evidence="19 20">ALL</strain>
    </source>
</reference>
<evidence type="ECO:0000256" key="13">
    <source>
        <dbReference type="PROSITE-ProRule" id="PRU00124"/>
    </source>
</evidence>
<accession>A0A4U8UP47</accession>
<evidence type="ECO:0008006" key="21">
    <source>
        <dbReference type="Google" id="ProtNLM"/>
    </source>
</evidence>
<keyword evidence="3" id="KW-0245">EGF-like domain</keyword>
<feature type="disulfide bond" evidence="13">
    <location>
        <begin position="95"/>
        <end position="110"/>
    </location>
</feature>
<comment type="caution">
    <text evidence="19">The sequence shown here is derived from an EMBL/GenBank/DDBJ whole genome shotgun (WGS) entry which is preliminary data.</text>
</comment>
<evidence type="ECO:0000256" key="15">
    <source>
        <dbReference type="SAM" id="Phobius"/>
    </source>
</evidence>
<dbReference type="PROSITE" id="PS01187">
    <property type="entry name" value="EGF_CA"/>
    <property type="match status" value="1"/>
</dbReference>
<dbReference type="GO" id="GO:0016324">
    <property type="term" value="C:apical plasma membrane"/>
    <property type="evidence" value="ECO:0007669"/>
    <property type="project" value="TreeGrafter"/>
</dbReference>
<feature type="domain" description="EGF-like" evidence="18">
    <location>
        <begin position="417"/>
        <end position="465"/>
    </location>
</feature>
<evidence type="ECO:0000256" key="3">
    <source>
        <dbReference type="ARBA" id="ARBA00022536"/>
    </source>
</evidence>
<dbReference type="InterPro" id="IPR011042">
    <property type="entry name" value="6-blade_b-propeller_TolB-like"/>
</dbReference>